<organism evidence="1 2">
    <name type="scientific">Floridaenema fluviatile BLCC-F154</name>
    <dbReference type="NCBI Taxonomy" id="3153640"/>
    <lineage>
        <taxon>Bacteria</taxon>
        <taxon>Bacillati</taxon>
        <taxon>Cyanobacteriota</taxon>
        <taxon>Cyanophyceae</taxon>
        <taxon>Oscillatoriophycideae</taxon>
        <taxon>Aerosakkonematales</taxon>
        <taxon>Aerosakkonemataceae</taxon>
        <taxon>Floridanema</taxon>
        <taxon>Floridanema fluviatile</taxon>
    </lineage>
</organism>
<name>A0ABV4YIQ8_9CYAN</name>
<sequence>MVSKIGNLSKVNSTLSVLLNELGEECETVLFLLTQLKLPNLTDDQKGDILAELTGAVSHLHVHTEDLPDLIGDEIETLPDEEEV</sequence>
<dbReference type="RefSeq" id="WP_413260052.1">
    <property type="nucleotide sequence ID" value="NZ_JBHFNS010000091.1"/>
</dbReference>
<keyword evidence="2" id="KW-1185">Reference proteome</keyword>
<dbReference type="EMBL" id="JBHFNS010000091">
    <property type="protein sequence ID" value="MFB2938568.1"/>
    <property type="molecule type" value="Genomic_DNA"/>
</dbReference>
<evidence type="ECO:0000313" key="2">
    <source>
        <dbReference type="Proteomes" id="UP001576776"/>
    </source>
</evidence>
<accession>A0ABV4YIQ8</accession>
<proteinExistence type="predicted"/>
<protein>
    <submittedName>
        <fullName evidence="1">Uncharacterized protein</fullName>
    </submittedName>
</protein>
<reference evidence="1 2" key="1">
    <citation type="submission" date="2024-09" db="EMBL/GenBank/DDBJ databases">
        <title>Floridaenema gen nov. (Aerosakkonemataceae, Aerosakkonematales ord. nov., Cyanobacteria) from benthic tropical and subtropical fresh waters, with the description of four new species.</title>
        <authorList>
            <person name="Moretto J.A."/>
            <person name="Berthold D.E."/>
            <person name="Lefler F.W."/>
            <person name="Huang I.-S."/>
            <person name="Laughinghouse H. IV."/>
        </authorList>
    </citation>
    <scope>NUCLEOTIDE SEQUENCE [LARGE SCALE GENOMIC DNA]</scope>
    <source>
        <strain evidence="1 2">BLCC-F154</strain>
    </source>
</reference>
<comment type="caution">
    <text evidence="1">The sequence shown here is derived from an EMBL/GenBank/DDBJ whole genome shotgun (WGS) entry which is preliminary data.</text>
</comment>
<gene>
    <name evidence="1" type="ORF">ACE1B6_25240</name>
</gene>
<evidence type="ECO:0000313" key="1">
    <source>
        <dbReference type="EMBL" id="MFB2938568.1"/>
    </source>
</evidence>
<dbReference type="Proteomes" id="UP001576776">
    <property type="component" value="Unassembled WGS sequence"/>
</dbReference>